<proteinExistence type="predicted"/>
<evidence type="ECO:0000313" key="1">
    <source>
        <dbReference type="EMBL" id="VDM80680.1"/>
    </source>
</evidence>
<organism evidence="1 2">
    <name type="scientific">Strongylus vulgaris</name>
    <name type="common">Blood worm</name>
    <dbReference type="NCBI Taxonomy" id="40348"/>
    <lineage>
        <taxon>Eukaryota</taxon>
        <taxon>Metazoa</taxon>
        <taxon>Ecdysozoa</taxon>
        <taxon>Nematoda</taxon>
        <taxon>Chromadorea</taxon>
        <taxon>Rhabditida</taxon>
        <taxon>Rhabditina</taxon>
        <taxon>Rhabditomorpha</taxon>
        <taxon>Strongyloidea</taxon>
        <taxon>Strongylidae</taxon>
        <taxon>Strongylus</taxon>
    </lineage>
</organism>
<sequence>MTVGLAPNAGELPTVLPAPKRDFNKRFSVPRQLSERRVTIRPYESFRDRRDSEIPQITFGFAALSTYGEGREGAENEALG</sequence>
<accession>A0A3P7J5K8</accession>
<dbReference type="AlphaFoldDB" id="A0A3P7J5K8"/>
<gene>
    <name evidence="1" type="ORF">SVUK_LOCUS15678</name>
</gene>
<keyword evidence="2" id="KW-1185">Reference proteome</keyword>
<evidence type="ECO:0000313" key="2">
    <source>
        <dbReference type="Proteomes" id="UP000270094"/>
    </source>
</evidence>
<protein>
    <submittedName>
        <fullName evidence="1">Uncharacterized protein</fullName>
    </submittedName>
</protein>
<name>A0A3P7J5K8_STRVU</name>
<dbReference type="Proteomes" id="UP000270094">
    <property type="component" value="Unassembled WGS sequence"/>
</dbReference>
<reference evidence="1 2" key="1">
    <citation type="submission" date="2018-11" db="EMBL/GenBank/DDBJ databases">
        <authorList>
            <consortium name="Pathogen Informatics"/>
        </authorList>
    </citation>
    <scope>NUCLEOTIDE SEQUENCE [LARGE SCALE GENOMIC DNA]</scope>
</reference>
<dbReference type="OrthoDB" id="5856034at2759"/>
<dbReference type="EMBL" id="UYYB01109517">
    <property type="protein sequence ID" value="VDM80680.1"/>
    <property type="molecule type" value="Genomic_DNA"/>
</dbReference>